<proteinExistence type="predicted"/>
<dbReference type="PANTHER" id="PTHR34580:SF3">
    <property type="entry name" value="PROTEIN PAFB"/>
    <property type="match status" value="1"/>
</dbReference>
<dbReference type="Gene3D" id="1.10.10.10">
    <property type="entry name" value="Winged helix-like DNA-binding domain superfamily/Winged helix DNA-binding domain"/>
    <property type="match status" value="1"/>
</dbReference>
<name>A0A7W7VDF3_9PSEU</name>
<keyword evidence="1" id="KW-0805">Transcription regulation</keyword>
<dbReference type="PROSITE" id="PS00894">
    <property type="entry name" value="HTH_DEOR_1"/>
    <property type="match status" value="1"/>
</dbReference>
<evidence type="ECO:0000256" key="3">
    <source>
        <dbReference type="ARBA" id="ARBA00023163"/>
    </source>
</evidence>
<dbReference type="Proteomes" id="UP000520767">
    <property type="component" value="Unassembled WGS sequence"/>
</dbReference>
<dbReference type="PANTHER" id="PTHR34580">
    <property type="match status" value="1"/>
</dbReference>
<dbReference type="InterPro" id="IPR036390">
    <property type="entry name" value="WH_DNA-bd_sf"/>
</dbReference>
<keyword evidence="2 5" id="KW-0238">DNA-binding</keyword>
<protein>
    <submittedName>
        <fullName evidence="5">Putative DNA-binding transcriptional regulator YafY</fullName>
    </submittedName>
</protein>
<evidence type="ECO:0000313" key="5">
    <source>
        <dbReference type="EMBL" id="MBB4905925.1"/>
    </source>
</evidence>
<dbReference type="SUPFAM" id="SSF46785">
    <property type="entry name" value="Winged helix' DNA-binding domain"/>
    <property type="match status" value="1"/>
</dbReference>
<dbReference type="InterPro" id="IPR036388">
    <property type="entry name" value="WH-like_DNA-bd_sf"/>
</dbReference>
<dbReference type="RefSeq" id="WP_311771002.1">
    <property type="nucleotide sequence ID" value="NZ_JACHJQ010000002.1"/>
</dbReference>
<dbReference type="InterPro" id="IPR013196">
    <property type="entry name" value="HTH_11"/>
</dbReference>
<organism evidence="5 6">
    <name type="scientific">Actinophytocola algeriensis</name>
    <dbReference type="NCBI Taxonomy" id="1768010"/>
    <lineage>
        <taxon>Bacteria</taxon>
        <taxon>Bacillati</taxon>
        <taxon>Actinomycetota</taxon>
        <taxon>Actinomycetes</taxon>
        <taxon>Pseudonocardiales</taxon>
        <taxon>Pseudonocardiaceae</taxon>
    </lineage>
</organism>
<dbReference type="AlphaFoldDB" id="A0A7W7VDF3"/>
<evidence type="ECO:0000313" key="6">
    <source>
        <dbReference type="Proteomes" id="UP000520767"/>
    </source>
</evidence>
<gene>
    <name evidence="5" type="ORF">FHR82_002142</name>
</gene>
<evidence type="ECO:0000256" key="2">
    <source>
        <dbReference type="ARBA" id="ARBA00023125"/>
    </source>
</evidence>
<evidence type="ECO:0000259" key="4">
    <source>
        <dbReference type="PROSITE" id="PS51000"/>
    </source>
</evidence>
<comment type="caution">
    <text evidence="5">The sequence shown here is derived from an EMBL/GenBank/DDBJ whole genome shotgun (WGS) entry which is preliminary data.</text>
</comment>
<feature type="domain" description="HTH deoR-type" evidence="4">
    <location>
        <begin position="4"/>
        <end position="63"/>
    </location>
</feature>
<dbReference type="GO" id="GO:0003700">
    <property type="term" value="F:DNA-binding transcription factor activity"/>
    <property type="evidence" value="ECO:0007669"/>
    <property type="project" value="InterPro"/>
</dbReference>
<dbReference type="InterPro" id="IPR018356">
    <property type="entry name" value="Tscrpt_reg_HTH_DeoR_CS"/>
</dbReference>
<dbReference type="InterPro" id="IPR051534">
    <property type="entry name" value="CBASS_pafABC_assoc_protein"/>
</dbReference>
<dbReference type="EMBL" id="JACHJQ010000002">
    <property type="protein sequence ID" value="MBB4905925.1"/>
    <property type="molecule type" value="Genomic_DNA"/>
</dbReference>
<accession>A0A7W7VDF3</accession>
<sequence length="77" mass="8263">MATTSSRALTLLSLLATRREWSCVELAERLAVSTRTVRRDIGTLRDLGYPVAAAKGPDGGYRLGAGSTLPPLLFDDD</sequence>
<dbReference type="Pfam" id="PF08279">
    <property type="entry name" value="HTH_11"/>
    <property type="match status" value="1"/>
</dbReference>
<reference evidence="5 6" key="1">
    <citation type="submission" date="2020-08" db="EMBL/GenBank/DDBJ databases">
        <title>Genomic Encyclopedia of Type Strains, Phase III (KMG-III): the genomes of soil and plant-associated and newly described type strains.</title>
        <authorList>
            <person name="Whitman W."/>
        </authorList>
    </citation>
    <scope>NUCLEOTIDE SEQUENCE [LARGE SCALE GENOMIC DNA]</scope>
    <source>
        <strain evidence="5 6">CECT 8960</strain>
    </source>
</reference>
<keyword evidence="6" id="KW-1185">Reference proteome</keyword>
<dbReference type="InterPro" id="IPR001034">
    <property type="entry name" value="DeoR_HTH"/>
</dbReference>
<evidence type="ECO:0000256" key="1">
    <source>
        <dbReference type="ARBA" id="ARBA00023015"/>
    </source>
</evidence>
<dbReference type="GO" id="GO:0003677">
    <property type="term" value="F:DNA binding"/>
    <property type="evidence" value="ECO:0007669"/>
    <property type="project" value="UniProtKB-KW"/>
</dbReference>
<keyword evidence="3" id="KW-0804">Transcription</keyword>
<dbReference type="PROSITE" id="PS51000">
    <property type="entry name" value="HTH_DEOR_2"/>
    <property type="match status" value="1"/>
</dbReference>